<gene>
    <name evidence="1" type="ORF">YBN1229_v1_1659</name>
</gene>
<dbReference type="Proteomes" id="UP000033187">
    <property type="component" value="Chromosome 1"/>
</dbReference>
<dbReference type="KEGG" id="fil:BN1229_v1_1656"/>
<accession>A0A0D6JEB7</accession>
<keyword evidence="2" id="KW-1185">Reference proteome</keyword>
<dbReference type="Gene3D" id="3.40.50.300">
    <property type="entry name" value="P-loop containing nucleotide triphosphate hydrolases"/>
    <property type="match status" value="1"/>
</dbReference>
<dbReference type="InterPro" id="IPR027417">
    <property type="entry name" value="P-loop_NTPase"/>
</dbReference>
<protein>
    <recommendedName>
        <fullName evidence="3">AAA+ ATPase domain-containing protein</fullName>
    </recommendedName>
</protein>
<reference evidence="2" key="1">
    <citation type="submission" date="2015-02" db="EMBL/GenBank/DDBJ databases">
        <authorList>
            <person name="Chooi Y.-H."/>
        </authorList>
    </citation>
    <scope>NUCLEOTIDE SEQUENCE [LARGE SCALE GENOMIC DNA]</scope>
    <source>
        <strain evidence="2">strain Y</strain>
    </source>
</reference>
<name>A0A0D6JEB7_9HYPH</name>
<dbReference type="AlphaFoldDB" id="A0A0D6JEB7"/>
<dbReference type="KEGG" id="fiy:BN1229_v1_1659"/>
<evidence type="ECO:0000313" key="2">
    <source>
        <dbReference type="Proteomes" id="UP000033187"/>
    </source>
</evidence>
<dbReference type="SUPFAM" id="SSF52540">
    <property type="entry name" value="P-loop containing nucleoside triphosphate hydrolases"/>
    <property type="match status" value="1"/>
</dbReference>
<sequence length="295" mass="32049">MVFAPTGIGKSWFAMGVTAAVASGGTYGHWSAPEPRKVLYIDGEMDAADLKSRFHSIVEAAASGDRDAIEQNVLLYARHDQPEDGTMPDFGDPDDIEGIVQIVRDVRPDLVVLDNLSTLATVDDNNASEAWDPFLKLLQRIRSTGAAVLVVHHANKGGETYHGSSKIPVMFDSLVRLRPNKSPSFDKVGAAFILDFVKLRMLSEDANKTFDVAFSDNQWHFDTVVSPEVLQLVQRILGGEFTTQKDAAAALGTTPVDVTRMLSKAYAAGVTTRDAIKAALQQAQEDADEEADLPF</sequence>
<organism evidence="1 2">
    <name type="scientific">Candidatus Filomicrobium marinum</name>
    <dbReference type="NCBI Taxonomy" id="1608628"/>
    <lineage>
        <taxon>Bacteria</taxon>
        <taxon>Pseudomonadati</taxon>
        <taxon>Pseudomonadota</taxon>
        <taxon>Alphaproteobacteria</taxon>
        <taxon>Hyphomicrobiales</taxon>
        <taxon>Hyphomicrobiaceae</taxon>
        <taxon>Filomicrobium</taxon>
    </lineage>
</organism>
<evidence type="ECO:0008006" key="3">
    <source>
        <dbReference type="Google" id="ProtNLM"/>
    </source>
</evidence>
<dbReference type="Pfam" id="PF13481">
    <property type="entry name" value="AAA_25"/>
    <property type="match status" value="1"/>
</dbReference>
<proteinExistence type="predicted"/>
<evidence type="ECO:0000313" key="1">
    <source>
        <dbReference type="EMBL" id="CPR18328.1"/>
    </source>
</evidence>
<dbReference type="EMBL" id="LN829119">
    <property type="protein sequence ID" value="CPR18328.1"/>
    <property type="molecule type" value="Genomic_DNA"/>
</dbReference>